<protein>
    <submittedName>
        <fullName evidence="1">50S ribosomal protein L35</fullName>
    </submittedName>
</protein>
<comment type="caution">
    <text evidence="1">The sequence shown here is derived from an EMBL/GenBank/DDBJ whole genome shotgun (WGS) entry which is preliminary data.</text>
</comment>
<name>A0A2H0VHS0_9BACT</name>
<accession>A0A2H0VHS0</accession>
<evidence type="ECO:0000313" key="1">
    <source>
        <dbReference type="EMBL" id="PIR98638.1"/>
    </source>
</evidence>
<keyword evidence="1" id="KW-0687">Ribonucleoprotein</keyword>
<dbReference type="AlphaFoldDB" id="A0A2H0VHS0"/>
<reference evidence="2" key="1">
    <citation type="submission" date="2017-09" db="EMBL/GenBank/DDBJ databases">
        <title>Depth-based differentiation of microbial function through sediment-hosted aquifers and enrichment of novel symbionts in the deep terrestrial subsurface.</title>
        <authorList>
            <person name="Probst A.J."/>
            <person name="Ladd B."/>
            <person name="Jarett J.K."/>
            <person name="Geller-Mcgrath D.E."/>
            <person name="Sieber C.M.K."/>
            <person name="Emerson J.B."/>
            <person name="Anantharaman K."/>
            <person name="Thomas B.C."/>
            <person name="Malmstrom R."/>
            <person name="Stieglmeier M."/>
            <person name="Klingl A."/>
            <person name="Woyke T."/>
            <person name="Ryan C.M."/>
            <person name="Banfield J.F."/>
        </authorList>
    </citation>
    <scope>NUCLEOTIDE SEQUENCE [LARGE SCALE GENOMIC DNA]</scope>
</reference>
<keyword evidence="1" id="KW-0689">Ribosomal protein</keyword>
<proteinExistence type="predicted"/>
<dbReference type="GO" id="GO:0005840">
    <property type="term" value="C:ribosome"/>
    <property type="evidence" value="ECO:0007669"/>
    <property type="project" value="UniProtKB-KW"/>
</dbReference>
<dbReference type="EMBL" id="PFAG01000006">
    <property type="protein sequence ID" value="PIR98638.1"/>
    <property type="molecule type" value="Genomic_DNA"/>
</dbReference>
<dbReference type="Proteomes" id="UP000230776">
    <property type="component" value="Unassembled WGS sequence"/>
</dbReference>
<dbReference type="SUPFAM" id="SSF143034">
    <property type="entry name" value="L35p-like"/>
    <property type="match status" value="1"/>
</dbReference>
<dbReference type="InterPro" id="IPR037229">
    <property type="entry name" value="Ribosomal_bL35_sf"/>
</dbReference>
<gene>
    <name evidence="1" type="ORF">COT88_00485</name>
</gene>
<organism evidence="1 2">
    <name type="scientific">Candidatus Colwellbacteria bacterium CG10_big_fil_rev_8_21_14_0_10_41_28</name>
    <dbReference type="NCBI Taxonomy" id="1974539"/>
    <lineage>
        <taxon>Bacteria</taxon>
        <taxon>Candidatus Colwelliibacteriota</taxon>
    </lineage>
</organism>
<evidence type="ECO:0000313" key="2">
    <source>
        <dbReference type="Proteomes" id="UP000230776"/>
    </source>
</evidence>
<sequence>MASKTIRKRIKVTKTGKLLRRQKGLGHSRAKKSRNLMRKKTLLVEVSGSDKSNMIHRLKK</sequence>
<dbReference type="Gene3D" id="4.10.410.60">
    <property type="match status" value="1"/>
</dbReference>